<keyword evidence="6 14" id="KW-0863">Zinc-finger</keyword>
<dbReference type="GO" id="GO:0008270">
    <property type="term" value="F:zinc ion binding"/>
    <property type="evidence" value="ECO:0007669"/>
    <property type="project" value="UniProtKB-KW"/>
</dbReference>
<feature type="region of interest" description="Disordered" evidence="17">
    <location>
        <begin position="1416"/>
        <end position="1540"/>
    </location>
</feature>
<dbReference type="SMART" id="SM00487">
    <property type="entry name" value="DEXDc"/>
    <property type="match status" value="1"/>
</dbReference>
<evidence type="ECO:0000256" key="13">
    <source>
        <dbReference type="ARBA" id="ARBA00038002"/>
    </source>
</evidence>
<feature type="compositionally biased region" description="Basic residues" evidence="17">
    <location>
        <begin position="1465"/>
        <end position="1475"/>
    </location>
</feature>
<dbReference type="GO" id="GO:0005730">
    <property type="term" value="C:nucleolus"/>
    <property type="evidence" value="ECO:0007669"/>
    <property type="project" value="UniProtKB-SubCell"/>
</dbReference>
<evidence type="ECO:0000259" key="20">
    <source>
        <dbReference type="PROSITE" id="PS51194"/>
    </source>
</evidence>
<evidence type="ECO:0000259" key="18">
    <source>
        <dbReference type="PROSITE" id="PS50089"/>
    </source>
</evidence>
<dbReference type="SUPFAM" id="SSF57850">
    <property type="entry name" value="RING/U-box"/>
    <property type="match status" value="1"/>
</dbReference>
<evidence type="ECO:0000259" key="19">
    <source>
        <dbReference type="PROSITE" id="PS51192"/>
    </source>
</evidence>
<evidence type="ECO:0000256" key="16">
    <source>
        <dbReference type="RuleBase" id="RU365068"/>
    </source>
</evidence>
<keyword evidence="10 16" id="KW-0067">ATP-binding</keyword>
<feature type="domain" description="Helicase ATP-binding" evidence="19">
    <location>
        <begin position="853"/>
        <end position="1084"/>
    </location>
</feature>
<evidence type="ECO:0000256" key="1">
    <source>
        <dbReference type="ARBA" id="ARBA00004604"/>
    </source>
</evidence>
<dbReference type="InterPro" id="IPR027417">
    <property type="entry name" value="P-loop_NTPase"/>
</dbReference>
<dbReference type="CDD" id="cd17960">
    <property type="entry name" value="DEADc_DDX55"/>
    <property type="match status" value="1"/>
</dbReference>
<dbReference type="SUPFAM" id="SSF52540">
    <property type="entry name" value="P-loop containing nucleoside triphosphate hydrolases"/>
    <property type="match status" value="2"/>
</dbReference>
<evidence type="ECO:0000256" key="6">
    <source>
        <dbReference type="ARBA" id="ARBA00022771"/>
    </source>
</evidence>
<evidence type="ECO:0000256" key="12">
    <source>
        <dbReference type="ARBA" id="ARBA00023054"/>
    </source>
</evidence>
<keyword evidence="11 16" id="KW-0694">RNA-binding</keyword>
<comment type="similarity">
    <text evidence="13">Belongs to the DEAD box helicase family. DDX55/SPB4 subfamily.</text>
</comment>
<dbReference type="Pfam" id="PF00270">
    <property type="entry name" value="DEAD"/>
    <property type="match status" value="2"/>
</dbReference>
<dbReference type="Gene3D" id="3.30.40.10">
    <property type="entry name" value="Zinc/RING finger domain, C3HC4 (zinc finger)"/>
    <property type="match status" value="1"/>
</dbReference>
<evidence type="ECO:0000256" key="14">
    <source>
        <dbReference type="PROSITE-ProRule" id="PRU00175"/>
    </source>
</evidence>
<dbReference type="PROSITE" id="PS00039">
    <property type="entry name" value="DEAD_ATP_HELICASE"/>
    <property type="match status" value="1"/>
</dbReference>
<feature type="domain" description="DEAD-box RNA helicase Q" evidence="21">
    <location>
        <begin position="822"/>
        <end position="850"/>
    </location>
</feature>
<feature type="compositionally biased region" description="Basic and acidic residues" evidence="17">
    <location>
        <begin position="208"/>
        <end position="265"/>
    </location>
</feature>
<dbReference type="GO" id="GO:0006364">
    <property type="term" value="P:rRNA processing"/>
    <property type="evidence" value="ECO:0007669"/>
    <property type="project" value="UniProtKB-KW"/>
</dbReference>
<dbReference type="Pfam" id="PF23681">
    <property type="entry name" value="CTT_SPB4"/>
    <property type="match status" value="1"/>
</dbReference>
<keyword evidence="3" id="KW-0698">rRNA processing</keyword>
<dbReference type="SMART" id="SM01178">
    <property type="entry name" value="DUF4217"/>
    <property type="match status" value="1"/>
</dbReference>
<comment type="function">
    <text evidence="16">RNA helicase.</text>
</comment>
<reference evidence="24" key="1">
    <citation type="journal article" date="2013" name="Genome Announc.">
        <title>Genome sequence of the basidiomycetous yeast Pseudozyma antarctica T-34, a producer of the glycolipid biosurfactants mannosylerythritol lipids.</title>
        <authorList>
            <person name="Morita T."/>
            <person name="Koike H."/>
            <person name="Koyama Y."/>
            <person name="Hagiwara H."/>
            <person name="Ito E."/>
            <person name="Fukuoka T."/>
            <person name="Imura T."/>
            <person name="Machida M."/>
            <person name="Kitamoto D."/>
        </authorList>
    </citation>
    <scope>NUCLEOTIDE SEQUENCE [LARGE SCALE GENOMIC DNA]</scope>
    <source>
        <strain evidence="24">T-34</strain>
    </source>
</reference>
<dbReference type="InterPro" id="IPR014014">
    <property type="entry name" value="RNA_helicase_DEAD_Q_motif"/>
</dbReference>
<dbReference type="InterPro" id="IPR018957">
    <property type="entry name" value="Znf_C3HC4_RING-type"/>
</dbReference>
<feature type="compositionally biased region" description="Acidic residues" evidence="17">
    <location>
        <begin position="1487"/>
        <end position="1498"/>
    </location>
</feature>
<dbReference type="PROSITE" id="PS51382">
    <property type="entry name" value="SPX"/>
    <property type="match status" value="1"/>
</dbReference>
<dbReference type="PROSITE" id="PS51195">
    <property type="entry name" value="Q_MOTIF"/>
    <property type="match status" value="1"/>
</dbReference>
<dbReference type="EC" id="3.6.4.13" evidence="16"/>
<evidence type="ECO:0000259" key="22">
    <source>
        <dbReference type="PROSITE" id="PS51382"/>
    </source>
</evidence>
<dbReference type="PANTHER" id="PTHR24031">
    <property type="entry name" value="RNA HELICASE"/>
    <property type="match status" value="1"/>
</dbReference>
<evidence type="ECO:0000256" key="4">
    <source>
        <dbReference type="ARBA" id="ARBA00022723"/>
    </source>
</evidence>
<keyword evidence="8 16" id="KW-0347">Helicase</keyword>
<evidence type="ECO:0000313" key="23">
    <source>
        <dbReference type="EMBL" id="GAC75146.1"/>
    </source>
</evidence>
<organism evidence="23 24">
    <name type="scientific">Pseudozyma antarctica (strain T-34)</name>
    <name type="common">Yeast</name>
    <name type="synonym">Candida antarctica</name>
    <dbReference type="NCBI Taxonomy" id="1151754"/>
    <lineage>
        <taxon>Eukaryota</taxon>
        <taxon>Fungi</taxon>
        <taxon>Dikarya</taxon>
        <taxon>Basidiomycota</taxon>
        <taxon>Ustilaginomycotina</taxon>
        <taxon>Ustilaginomycetes</taxon>
        <taxon>Ustilaginales</taxon>
        <taxon>Ustilaginaceae</taxon>
        <taxon>Moesziomyces</taxon>
    </lineage>
</organism>
<dbReference type="InterPro" id="IPR017907">
    <property type="entry name" value="Znf_RING_CS"/>
</dbReference>
<keyword evidence="5 16" id="KW-0547">Nucleotide-binding</keyword>
<sequence>MKFGKTYMETMADPSFPAEWRNGALEYKYLKKLINGVVAELESIGLGADVLRELLIRPEVDPASSSASPHKDKTRPLDSPDDDLDSAIADGSGNSSEQEEDSPARPKKLTPAGKWISDFSVDMIRRASSPGDPSTAENTAIADAQSSTQHPQASQRSSSATNHLSVPSSSKPRRYSDGVHEITASLEDHHLEPNARGRASFNMGSTPDPERGAGIGRKDLAAMRKNRRPSDIDAPDHAEPRSHEPSPGHHDWTASKWREEAKLDWDPSSISLKAGATKLSPPPRDRTERSTSPAKHRWVEGKSGRRARAEYELGGTPEHPEPRIRLFIESPLPSDDEEDDELAHADSGSLSDDASSRKSIEEQIIELPTTPTRRFSTIPEDGPEGETKEQKVKRQTEIRRKRGTRSREIVIPLTADTQFLDTLTHALQNLSNIQTHQHDNFVLETESLCSAVARASSPYASKNDLYVWREIFGLWVEMQVFESQREKDRGELSIDESEARLKRFALELAKRGWIHDPNAPTPSKKGKLVKLKIGSGPSSQGLQNQTSATAIEDFLRLNFALLDVKKFQRVNVEAARKILKKHDKRTALTASNDLRTFMAQQEAARRAAGIHPVGSGGVINLPASAFQPAEPSAGMSNALISSAAHPSLAALLPSATTGILSESLPHILLSLVTTTLLPILPSVDDYSCAICTSVAWRPVRLDCSHLFCLRCLVKLQRQGKDDCPLCRAPGAVKSADRHNMNEETDRYLQTWFPREVKEKTKENEKDRRQEDLEALGLREEKCVIHITFASEHAVYAAMSGTSTLATAGPSELRTAPSYAGRWTKLSPPLTPWLLSLLADMGFAQMTPVQASTIPLFLSHKDVIVEAVTGSGKTLAFVIPVLEMLLRRSTKLKKDEVGALIVSPTRELAEQIYKVINTFLDAQSQSEEAQAAAENDDDNVASPSEDDSDSDSDAPASRATQKRKQAVAQAPKKTTRIAGAQLVVGGSKSTPLDDYRTFRDGGADILVGTPGRLEELLTKKGVKKGELDVLVLDEADRLLDLGFTENLHRILSLLPKQRRTGLFSATMTDALSELVRMGLRNPVRVVVKVEAKTKAGTSTKASSSKADESRRTPASLQNLFQVSRPENKLAQLLRILLFESSEKGMSGGAKKFIVYFSTCAQVNYFYSVFSQLPLFKQHRMKLHALHGKQTPAKRKSMFEAFVASTSLDARGGGATVLFCTDVAARGLDLPDVEVVVQYDPPTDPKVFSHRCGRTARAGRRGRAIVMLHAGREEDLVSYLAVKRIPLAPYPYLSASLEGAVEPAEEDGDAGARELETSIRTLCRQDREVWELSVRAFVSYTRAYSKHEMSYIFRLSDLDLGAVAHAFGLIRLPAMPELKARKAVGLVYDEESFDLNALAYKDKTKEKARQAKIIADKEAAQAKADEHSDDSDDSDGSVAAKRRAKKREPGAGAWSAQKERKELRAVRKEKRAAKRAFLKSQPQPAKKDDDDDEEEEDDWNEDYRQLKKQKRANRKPTNGPSDDFASDSAQSDNEQQEPFFVV</sequence>
<dbReference type="GO" id="GO:0005524">
    <property type="term" value="F:ATP binding"/>
    <property type="evidence" value="ECO:0007669"/>
    <property type="project" value="UniProtKB-UniRule"/>
</dbReference>
<feature type="compositionally biased region" description="Low complexity" evidence="17">
    <location>
        <begin position="1519"/>
        <end position="1530"/>
    </location>
</feature>
<dbReference type="InterPro" id="IPR001841">
    <property type="entry name" value="Znf_RING"/>
</dbReference>
<dbReference type="PROSITE" id="PS51192">
    <property type="entry name" value="HELICASE_ATP_BIND_1"/>
    <property type="match status" value="1"/>
</dbReference>
<feature type="domain" description="RING-type" evidence="18">
    <location>
        <begin position="688"/>
        <end position="727"/>
    </location>
</feature>
<dbReference type="STRING" id="1151754.M9LQX8"/>
<proteinExistence type="inferred from homology"/>
<keyword evidence="7 16" id="KW-0378">Hydrolase</keyword>
<name>M9LQX8_PSEA3</name>
<feature type="compositionally biased region" description="Basic and acidic residues" evidence="17">
    <location>
        <begin position="69"/>
        <end position="78"/>
    </location>
</feature>
<dbReference type="InterPro" id="IPR025313">
    <property type="entry name" value="SPB4-like_CTE"/>
</dbReference>
<evidence type="ECO:0000256" key="9">
    <source>
        <dbReference type="ARBA" id="ARBA00022833"/>
    </source>
</evidence>
<evidence type="ECO:0000256" key="2">
    <source>
        <dbReference type="ARBA" id="ARBA00022517"/>
    </source>
</evidence>
<feature type="domain" description="Helicase C-terminal" evidence="20">
    <location>
        <begin position="1130"/>
        <end position="1307"/>
    </location>
</feature>
<evidence type="ECO:0000256" key="17">
    <source>
        <dbReference type="SAM" id="MobiDB-lite"/>
    </source>
</evidence>
<dbReference type="EMBL" id="DF196780">
    <property type="protein sequence ID" value="GAC75146.1"/>
    <property type="molecule type" value="Genomic_DNA"/>
</dbReference>
<dbReference type="Pfam" id="PF03105">
    <property type="entry name" value="SPX"/>
    <property type="match status" value="1"/>
</dbReference>
<keyword evidence="12" id="KW-0175">Coiled coil</keyword>
<dbReference type="GO" id="GO:0016887">
    <property type="term" value="F:ATP hydrolysis activity"/>
    <property type="evidence" value="ECO:0007669"/>
    <property type="project" value="RHEA"/>
</dbReference>
<feature type="compositionally biased region" description="Basic and acidic residues" evidence="17">
    <location>
        <begin position="297"/>
        <end position="311"/>
    </location>
</feature>
<dbReference type="OrthoDB" id="5588846at2759"/>
<dbReference type="Pfam" id="PF00271">
    <property type="entry name" value="Helicase_C"/>
    <property type="match status" value="1"/>
</dbReference>
<dbReference type="CDD" id="cd23137">
    <property type="entry name" value="RING-HC_TRY3-like"/>
    <property type="match status" value="1"/>
</dbReference>
<dbReference type="Pfam" id="PF00097">
    <property type="entry name" value="zf-C3HC4"/>
    <property type="match status" value="1"/>
</dbReference>
<keyword evidence="2" id="KW-0690">Ribosome biogenesis</keyword>
<feature type="domain" description="SPX" evidence="22">
    <location>
        <begin position="1"/>
        <end position="596"/>
    </location>
</feature>
<dbReference type="Gene3D" id="3.40.50.300">
    <property type="entry name" value="P-loop containing nucleotide triphosphate hydrolases"/>
    <property type="match status" value="2"/>
</dbReference>
<dbReference type="InterPro" id="IPR013083">
    <property type="entry name" value="Znf_RING/FYVE/PHD"/>
</dbReference>
<evidence type="ECO:0000256" key="3">
    <source>
        <dbReference type="ARBA" id="ARBA00022552"/>
    </source>
</evidence>
<comment type="domain">
    <text evidence="16">The Q motif is unique to and characteristic of the DEAD box family of RNA helicases and controls ATP binding and hydrolysis.</text>
</comment>
<dbReference type="InterPro" id="IPR056330">
    <property type="entry name" value="CTT_SPB4"/>
</dbReference>
<feature type="compositionally biased region" description="Acidic residues" evidence="17">
    <location>
        <begin position="933"/>
        <end position="951"/>
    </location>
</feature>
<feature type="compositionally biased region" description="Basic and acidic residues" evidence="17">
    <location>
        <begin position="1455"/>
        <end position="1464"/>
    </location>
</feature>
<feature type="region of interest" description="Disordered" evidence="17">
    <location>
        <begin position="61"/>
        <end position="403"/>
    </location>
</feature>
<dbReference type="PROSITE" id="PS51194">
    <property type="entry name" value="HELICASE_CTER"/>
    <property type="match status" value="1"/>
</dbReference>
<dbReference type="CDD" id="cd18787">
    <property type="entry name" value="SF2_C_DEAD"/>
    <property type="match status" value="1"/>
</dbReference>
<dbReference type="PROSITE" id="PS50089">
    <property type="entry name" value="ZF_RING_2"/>
    <property type="match status" value="1"/>
</dbReference>
<dbReference type="InterPro" id="IPR011545">
    <property type="entry name" value="DEAD/DEAH_box_helicase_dom"/>
</dbReference>
<evidence type="ECO:0000256" key="11">
    <source>
        <dbReference type="ARBA" id="ARBA00022884"/>
    </source>
</evidence>
<dbReference type="InterPro" id="IPR004331">
    <property type="entry name" value="SPX_dom"/>
</dbReference>
<evidence type="ECO:0000256" key="10">
    <source>
        <dbReference type="ARBA" id="ARBA00022840"/>
    </source>
</evidence>
<comment type="subcellular location">
    <subcellularLocation>
        <location evidence="1">Nucleus</location>
        <location evidence="1">Nucleolus</location>
    </subcellularLocation>
</comment>
<evidence type="ECO:0000313" key="24">
    <source>
        <dbReference type="Proteomes" id="UP000011976"/>
    </source>
</evidence>
<feature type="compositionally biased region" description="Polar residues" evidence="17">
    <location>
        <begin position="131"/>
        <end position="170"/>
    </location>
</feature>
<dbReference type="Proteomes" id="UP000011976">
    <property type="component" value="Unassembled WGS sequence"/>
</dbReference>
<dbReference type="SMART" id="SM00184">
    <property type="entry name" value="RING"/>
    <property type="match status" value="1"/>
</dbReference>
<accession>M9LQX8</accession>
<feature type="short sequence motif" description="Q motif" evidence="15">
    <location>
        <begin position="822"/>
        <end position="850"/>
    </location>
</feature>
<dbReference type="InterPro" id="IPR000629">
    <property type="entry name" value="RNA-helicase_DEAD-box_CS"/>
</dbReference>
<feature type="compositionally biased region" description="Basic and acidic residues" evidence="17">
    <location>
        <begin position="174"/>
        <end position="195"/>
    </location>
</feature>
<evidence type="ECO:0000259" key="21">
    <source>
        <dbReference type="PROSITE" id="PS51195"/>
    </source>
</evidence>
<dbReference type="InterPro" id="IPR001650">
    <property type="entry name" value="Helicase_C-like"/>
</dbReference>
<dbReference type="GO" id="GO:0003724">
    <property type="term" value="F:RNA helicase activity"/>
    <property type="evidence" value="ECO:0007669"/>
    <property type="project" value="UniProtKB-EC"/>
</dbReference>
<evidence type="ECO:0000256" key="7">
    <source>
        <dbReference type="ARBA" id="ARBA00022801"/>
    </source>
</evidence>
<evidence type="ECO:0000256" key="8">
    <source>
        <dbReference type="ARBA" id="ARBA00022806"/>
    </source>
</evidence>
<dbReference type="PROSITE" id="PS00518">
    <property type="entry name" value="ZF_RING_1"/>
    <property type="match status" value="1"/>
</dbReference>
<protein>
    <recommendedName>
        <fullName evidence="16">ATP-dependent RNA helicase</fullName>
        <ecNumber evidence="16">3.6.4.13</ecNumber>
    </recommendedName>
</protein>
<gene>
    <name evidence="23" type="ORF">PANT_14c00061</name>
</gene>
<dbReference type="SMART" id="SM00490">
    <property type="entry name" value="HELICc"/>
    <property type="match status" value="1"/>
</dbReference>
<dbReference type="Pfam" id="PF13959">
    <property type="entry name" value="CTE_SPB4"/>
    <property type="match status" value="1"/>
</dbReference>
<evidence type="ECO:0000256" key="5">
    <source>
        <dbReference type="ARBA" id="ARBA00022741"/>
    </source>
</evidence>
<feature type="region of interest" description="Disordered" evidence="17">
    <location>
        <begin position="925"/>
        <end position="972"/>
    </location>
</feature>
<keyword evidence="4" id="KW-0479">Metal-binding</keyword>
<dbReference type="GO" id="GO:0003723">
    <property type="term" value="F:RNA binding"/>
    <property type="evidence" value="ECO:0007669"/>
    <property type="project" value="UniProtKB-UniRule"/>
</dbReference>
<keyword evidence="9" id="KW-0862">Zinc</keyword>
<comment type="catalytic activity">
    <reaction evidence="16">
        <text>ATP + H2O = ADP + phosphate + H(+)</text>
        <dbReference type="Rhea" id="RHEA:13065"/>
        <dbReference type="ChEBI" id="CHEBI:15377"/>
        <dbReference type="ChEBI" id="CHEBI:15378"/>
        <dbReference type="ChEBI" id="CHEBI:30616"/>
        <dbReference type="ChEBI" id="CHEBI:43474"/>
        <dbReference type="ChEBI" id="CHEBI:456216"/>
        <dbReference type="EC" id="3.6.4.13"/>
    </reaction>
</comment>
<evidence type="ECO:0000256" key="15">
    <source>
        <dbReference type="PROSITE-ProRule" id="PRU00552"/>
    </source>
</evidence>
<dbReference type="InterPro" id="IPR014001">
    <property type="entry name" value="Helicase_ATP-bd"/>
</dbReference>
<feature type="compositionally biased region" description="Basic and acidic residues" evidence="17">
    <location>
        <begin position="385"/>
        <end position="398"/>
    </location>
</feature>